<feature type="region of interest" description="Disordered" evidence="1">
    <location>
        <begin position="1"/>
        <end position="64"/>
    </location>
</feature>
<feature type="compositionally biased region" description="Basic and acidic residues" evidence="1">
    <location>
        <begin position="1"/>
        <end position="11"/>
    </location>
</feature>
<name>A0ABR4X5Y3_9ACTN</name>
<reference evidence="2 3" key="1">
    <citation type="journal article" date="2014" name="PLoS ONE">
        <title>Identification and Characterization of a New Erythromycin Biosynthetic Gene Cluster in Actinopolyspora erythraea YIM90600, a Novel Erythronolide-Producing Halophilic Actinomycete Isolated from Salt Field.</title>
        <authorList>
            <person name="Chen D."/>
            <person name="Feng J."/>
            <person name="Huang L."/>
            <person name="Zhang Q."/>
            <person name="Wu J."/>
            <person name="Zhu X."/>
            <person name="Duan Y."/>
            <person name="Xu Z."/>
        </authorList>
    </citation>
    <scope>NUCLEOTIDE SEQUENCE [LARGE SCALE GENOMIC DNA]</scope>
    <source>
        <strain evidence="2 3">YIM90600</strain>
    </source>
</reference>
<keyword evidence="3" id="KW-1185">Reference proteome</keyword>
<feature type="compositionally biased region" description="Basic and acidic residues" evidence="1">
    <location>
        <begin position="19"/>
        <end position="29"/>
    </location>
</feature>
<gene>
    <name evidence="2" type="ORF">IL38_06820</name>
</gene>
<feature type="compositionally biased region" description="Low complexity" evidence="1">
    <location>
        <begin position="34"/>
        <end position="44"/>
    </location>
</feature>
<evidence type="ECO:0000313" key="2">
    <source>
        <dbReference type="EMBL" id="KGI82042.1"/>
    </source>
</evidence>
<comment type="caution">
    <text evidence="2">The sequence shown here is derived from an EMBL/GenBank/DDBJ whole genome shotgun (WGS) entry which is preliminary data.</text>
</comment>
<dbReference type="Proteomes" id="UP000029737">
    <property type="component" value="Unassembled WGS sequence"/>
</dbReference>
<evidence type="ECO:0000256" key="1">
    <source>
        <dbReference type="SAM" id="MobiDB-lite"/>
    </source>
</evidence>
<evidence type="ECO:0000313" key="3">
    <source>
        <dbReference type="Proteomes" id="UP000029737"/>
    </source>
</evidence>
<organism evidence="2 3">
    <name type="scientific">Actinopolyspora erythraea</name>
    <dbReference type="NCBI Taxonomy" id="414996"/>
    <lineage>
        <taxon>Bacteria</taxon>
        <taxon>Bacillati</taxon>
        <taxon>Actinomycetota</taxon>
        <taxon>Actinomycetes</taxon>
        <taxon>Actinopolysporales</taxon>
        <taxon>Actinopolysporaceae</taxon>
        <taxon>Actinopolyspora</taxon>
    </lineage>
</organism>
<proteinExistence type="predicted"/>
<dbReference type="EMBL" id="JPMV01000013">
    <property type="protein sequence ID" value="KGI82042.1"/>
    <property type="molecule type" value="Genomic_DNA"/>
</dbReference>
<dbReference type="RefSeq" id="WP_144311923.1">
    <property type="nucleotide sequence ID" value="NZ_CP022752.1"/>
</dbReference>
<accession>A0ABR4X5Y3</accession>
<sequence>MRTLILDRDAPEAQQDSCLTEHRQVDRRLAGSSGRNRTAAPRPARGTRRTSVRAGRALGSEALL</sequence>
<protein>
    <submittedName>
        <fullName evidence="2">Uncharacterized protein</fullName>
    </submittedName>
</protein>